<reference evidence="1 2" key="1">
    <citation type="submission" date="2018-09" db="EMBL/GenBank/DDBJ databases">
        <title>Cohnella cavernae sp. nov., isolated from a karst cave.</title>
        <authorList>
            <person name="Zhu H."/>
        </authorList>
    </citation>
    <scope>NUCLEOTIDE SEQUENCE [LARGE SCALE GENOMIC DNA]</scope>
    <source>
        <strain evidence="1 2">K2E09-144</strain>
    </source>
</reference>
<comment type="caution">
    <text evidence="1">The sequence shown here is derived from an EMBL/GenBank/DDBJ whole genome shotgun (WGS) entry which is preliminary data.</text>
</comment>
<organism evidence="1 2">
    <name type="scientific">Cohnella faecalis</name>
    <dbReference type="NCBI Taxonomy" id="2315694"/>
    <lineage>
        <taxon>Bacteria</taxon>
        <taxon>Bacillati</taxon>
        <taxon>Bacillota</taxon>
        <taxon>Bacilli</taxon>
        <taxon>Bacillales</taxon>
        <taxon>Paenibacillaceae</taxon>
        <taxon>Cohnella</taxon>
    </lineage>
</organism>
<dbReference type="AlphaFoldDB" id="A0A398D016"/>
<evidence type="ECO:0000313" key="1">
    <source>
        <dbReference type="EMBL" id="RIE05457.1"/>
    </source>
</evidence>
<evidence type="ECO:0000313" key="2">
    <source>
        <dbReference type="Proteomes" id="UP000266340"/>
    </source>
</evidence>
<gene>
    <name evidence="1" type="ORF">D3H35_00390</name>
</gene>
<dbReference type="EMBL" id="QXJM01000004">
    <property type="protein sequence ID" value="RIE05457.1"/>
    <property type="molecule type" value="Genomic_DNA"/>
</dbReference>
<keyword evidence="2" id="KW-1185">Reference proteome</keyword>
<proteinExistence type="predicted"/>
<dbReference type="Proteomes" id="UP000266340">
    <property type="component" value="Unassembled WGS sequence"/>
</dbReference>
<accession>A0A398D016</accession>
<name>A0A398D016_9BACL</name>
<protein>
    <submittedName>
        <fullName evidence="1">Uncharacterized protein</fullName>
    </submittedName>
</protein>
<sequence>MAIVVAASALFGLSKGYPMHLRRARRGAIPLSSLFVSAGCDIRDTAGRRTFAYRAVFAATRRGLVEVRSHIDRYLRSRVHGGLPKLYRLESSGRLWKRKSA</sequence>